<evidence type="ECO:0000313" key="3">
    <source>
        <dbReference type="Proteomes" id="UP001597262"/>
    </source>
</evidence>
<evidence type="ECO:0000313" key="2">
    <source>
        <dbReference type="EMBL" id="MFD1179020.1"/>
    </source>
</evidence>
<keyword evidence="2" id="KW-0808">Transferase</keyword>
<keyword evidence="2" id="KW-0489">Methyltransferase</keyword>
<keyword evidence="3" id="KW-1185">Reference proteome</keyword>
<dbReference type="Proteomes" id="UP001597262">
    <property type="component" value="Unassembled WGS sequence"/>
</dbReference>
<reference evidence="3" key="1">
    <citation type="journal article" date="2019" name="Int. J. Syst. Evol. Microbiol.">
        <title>The Global Catalogue of Microorganisms (GCM) 10K type strain sequencing project: providing services to taxonomists for standard genome sequencing and annotation.</title>
        <authorList>
            <consortium name="The Broad Institute Genomics Platform"/>
            <consortium name="The Broad Institute Genome Sequencing Center for Infectious Disease"/>
            <person name="Wu L."/>
            <person name="Ma J."/>
        </authorList>
    </citation>
    <scope>NUCLEOTIDE SEQUENCE [LARGE SCALE GENOMIC DNA]</scope>
    <source>
        <strain evidence="3">CCUG 59189</strain>
    </source>
</reference>
<gene>
    <name evidence="2" type="ORF">ACFQ3W_22330</name>
</gene>
<dbReference type="RefSeq" id="WP_379321448.1">
    <property type="nucleotide sequence ID" value="NZ_JBHTLM010000023.1"/>
</dbReference>
<sequence length="321" mass="35839">MKIDAGRGGPEALTDNSIYFYACHENDVELCHMELRALFGHNPESSAFIESSRKVEPNRSPFISMRLDVLFRVNSIEELVLNVKAVRLEEKTFKVVYMKSGTKRSYEEQRELERLIGGHITGKVDVHKPHVMFGLFSNGDTWVFGVCHSGEAVWLKHKDKPQNYSTGLSTYVARALVNIAVPETAGIKAIDPCCGMGNVLIEALSMGIDIVGRDINPLAIKGARVNLRHFGYCDPDLVVIGDMNEIEERYDAAIIDMPYNLCSVLSPEERVRMLNSLQRFSNRSVIVSSERLEKDIAAAGLAIADQCTLTKGSFVRNVWLT</sequence>
<proteinExistence type="predicted"/>
<accession>A0ABW3S4B5</accession>
<organism evidence="2 3">
    <name type="scientific">Paenibacillus puldeungensis</name>
    <dbReference type="NCBI Taxonomy" id="696536"/>
    <lineage>
        <taxon>Bacteria</taxon>
        <taxon>Bacillati</taxon>
        <taxon>Bacillota</taxon>
        <taxon>Bacilli</taxon>
        <taxon>Bacillales</taxon>
        <taxon>Paenibacillaceae</taxon>
        <taxon>Paenibacillus</taxon>
    </lineage>
</organism>
<comment type="caution">
    <text evidence="2">The sequence shown here is derived from an EMBL/GenBank/DDBJ whole genome shotgun (WGS) entry which is preliminary data.</text>
</comment>
<dbReference type="InterPro" id="IPR000241">
    <property type="entry name" value="RlmKL-like_Mtase"/>
</dbReference>
<dbReference type="InterPro" id="IPR029063">
    <property type="entry name" value="SAM-dependent_MTases_sf"/>
</dbReference>
<dbReference type="PANTHER" id="PTHR14911:SF13">
    <property type="entry name" value="TRNA (GUANINE(6)-N2)-METHYLTRANSFERASE THUMP3"/>
    <property type="match status" value="1"/>
</dbReference>
<feature type="domain" description="Ribosomal RNA large subunit methyltransferase K/L-like methyltransferase" evidence="1">
    <location>
        <begin position="161"/>
        <end position="259"/>
    </location>
</feature>
<dbReference type="PANTHER" id="PTHR14911">
    <property type="entry name" value="THUMP DOMAIN-CONTAINING"/>
    <property type="match status" value="1"/>
</dbReference>
<dbReference type="EMBL" id="JBHTLM010000023">
    <property type="protein sequence ID" value="MFD1179020.1"/>
    <property type="molecule type" value="Genomic_DNA"/>
</dbReference>
<dbReference type="CDD" id="cd02440">
    <property type="entry name" value="AdoMet_MTases"/>
    <property type="match status" value="1"/>
</dbReference>
<dbReference type="GO" id="GO:0032259">
    <property type="term" value="P:methylation"/>
    <property type="evidence" value="ECO:0007669"/>
    <property type="project" value="UniProtKB-KW"/>
</dbReference>
<evidence type="ECO:0000259" key="1">
    <source>
        <dbReference type="Pfam" id="PF01170"/>
    </source>
</evidence>
<dbReference type="Pfam" id="PF01170">
    <property type="entry name" value="UPF0020"/>
    <property type="match status" value="1"/>
</dbReference>
<protein>
    <submittedName>
        <fullName evidence="2">RNA methyltransferase</fullName>
    </submittedName>
</protein>
<dbReference type="GO" id="GO:0008168">
    <property type="term" value="F:methyltransferase activity"/>
    <property type="evidence" value="ECO:0007669"/>
    <property type="project" value="UniProtKB-KW"/>
</dbReference>
<name>A0ABW3S4B5_9BACL</name>
<dbReference type="Gene3D" id="3.40.50.150">
    <property type="entry name" value="Vaccinia Virus protein VP39"/>
    <property type="match status" value="1"/>
</dbReference>
<dbReference type="SUPFAM" id="SSF53335">
    <property type="entry name" value="S-adenosyl-L-methionine-dependent methyltransferases"/>
    <property type="match status" value="1"/>
</dbReference>